<keyword evidence="1" id="KW-0812">Transmembrane</keyword>
<dbReference type="OrthoDB" id="2391627at2759"/>
<organism evidence="2 3">
    <name type="scientific">Cryptococcus amylolentus CBS 6039</name>
    <dbReference type="NCBI Taxonomy" id="1295533"/>
    <lineage>
        <taxon>Eukaryota</taxon>
        <taxon>Fungi</taxon>
        <taxon>Dikarya</taxon>
        <taxon>Basidiomycota</taxon>
        <taxon>Agaricomycotina</taxon>
        <taxon>Tremellomycetes</taxon>
        <taxon>Tremellales</taxon>
        <taxon>Cryptococcaceae</taxon>
        <taxon>Cryptococcus</taxon>
    </lineage>
</organism>
<dbReference type="Proteomes" id="UP000094065">
    <property type="component" value="Unassembled WGS sequence"/>
</dbReference>
<keyword evidence="1" id="KW-1133">Transmembrane helix</keyword>
<dbReference type="GO" id="GO:0005739">
    <property type="term" value="C:mitochondrion"/>
    <property type="evidence" value="ECO:0007669"/>
    <property type="project" value="GOC"/>
</dbReference>
<dbReference type="GO" id="GO:0006122">
    <property type="term" value="P:mitochondrial electron transport, ubiquinol to cytochrome c"/>
    <property type="evidence" value="ECO:0007669"/>
    <property type="project" value="InterPro"/>
</dbReference>
<name>A0A1E3I8D4_9TREE</name>
<dbReference type="InterPro" id="IPR019182">
    <property type="entry name" value="Cytochrome_b-c1_su10_fun"/>
</dbReference>
<evidence type="ECO:0000313" key="2">
    <source>
        <dbReference type="EMBL" id="ODN84909.1"/>
    </source>
</evidence>
<sequence>MPAFTRRSQIAFAGLSAERLSKWGPSLVFWGVGAGSFVSLLLSEVPIFQKDVLRKVPVVGQYWVDTTPDSDKPF</sequence>
<evidence type="ECO:0000313" key="3">
    <source>
        <dbReference type="Proteomes" id="UP000094065"/>
    </source>
</evidence>
<gene>
    <name evidence="2" type="ORF">L202_00760</name>
</gene>
<protein>
    <recommendedName>
        <fullName evidence="4">Ubiquinol-cytochrome c reductase subunit 10</fullName>
    </recommendedName>
</protein>
<comment type="caution">
    <text evidence="2">The sequence shown here is derived from an EMBL/GenBank/DDBJ whole genome shotgun (WGS) entry which is preliminary data.</text>
</comment>
<dbReference type="AlphaFoldDB" id="A0A1E3I8D4"/>
<dbReference type="STRING" id="1295533.A0A1E3I8D4"/>
<evidence type="ECO:0008006" key="4">
    <source>
        <dbReference type="Google" id="ProtNLM"/>
    </source>
</evidence>
<reference evidence="2 3" key="1">
    <citation type="submission" date="2016-06" db="EMBL/GenBank/DDBJ databases">
        <title>Evolution of pathogenesis and genome organization in the Tremellales.</title>
        <authorList>
            <person name="Cuomo C."/>
            <person name="Litvintseva A."/>
            <person name="Heitman J."/>
            <person name="Chen Y."/>
            <person name="Sun S."/>
            <person name="Springer D."/>
            <person name="Dromer F."/>
            <person name="Young S."/>
            <person name="Zeng Q."/>
            <person name="Chapman S."/>
            <person name="Gujja S."/>
            <person name="Saif S."/>
            <person name="Birren B."/>
        </authorList>
    </citation>
    <scope>NUCLEOTIDE SEQUENCE [LARGE SCALE GENOMIC DNA]</scope>
    <source>
        <strain evidence="2 3">CBS 6039</strain>
    </source>
</reference>
<feature type="transmembrane region" description="Helical" evidence="1">
    <location>
        <begin position="27"/>
        <end position="48"/>
    </location>
</feature>
<dbReference type="Pfam" id="PF09796">
    <property type="entry name" value="QCR10"/>
    <property type="match status" value="1"/>
</dbReference>
<dbReference type="RefSeq" id="XP_018998712.1">
    <property type="nucleotide sequence ID" value="XM_019134007.1"/>
</dbReference>
<proteinExistence type="predicted"/>
<keyword evidence="1" id="KW-0472">Membrane</keyword>
<dbReference type="PANTHER" id="PTHR28254:SF1">
    <property type="entry name" value="CYTOCHROME B-C1 COMPLEX SUBUNIT 10, MITOCHONDRIAL"/>
    <property type="match status" value="1"/>
</dbReference>
<evidence type="ECO:0000256" key="1">
    <source>
        <dbReference type="SAM" id="Phobius"/>
    </source>
</evidence>
<keyword evidence="3" id="KW-1185">Reference proteome</keyword>
<accession>A0A1E3I8D4</accession>
<dbReference type="PANTHER" id="PTHR28254">
    <property type="entry name" value="CYTOCHROME B-C1 COMPLEX SUBUNIT 10"/>
    <property type="match status" value="1"/>
</dbReference>
<dbReference type="GeneID" id="30152069"/>
<dbReference type="EMBL" id="AWGJ01000001">
    <property type="protein sequence ID" value="ODN84909.1"/>
    <property type="molecule type" value="Genomic_DNA"/>
</dbReference>